<accession>A0A2K2DHH2</accession>
<dbReference type="AlphaFoldDB" id="A0A2K2DHH2"/>
<dbReference type="Proteomes" id="UP000008810">
    <property type="component" value="Chromosome 1"/>
</dbReference>
<dbReference type="Gramene" id="PNT73723">
    <property type="protein sequence ID" value="PNT73723"/>
    <property type="gene ID" value="BRADI_1g00415v3"/>
</dbReference>
<reference evidence="2" key="3">
    <citation type="submission" date="2018-08" db="UniProtKB">
        <authorList>
            <consortium name="EnsemblPlants"/>
        </authorList>
    </citation>
    <scope>IDENTIFICATION</scope>
    <source>
        <strain evidence="2">cv. Bd21</strain>
    </source>
</reference>
<dbReference type="EnsemblPlants" id="PNT73723">
    <property type="protein sequence ID" value="PNT73723"/>
    <property type="gene ID" value="BRADI_1g00415v3"/>
</dbReference>
<keyword evidence="3" id="KW-1185">Reference proteome</keyword>
<organism evidence="1">
    <name type="scientific">Brachypodium distachyon</name>
    <name type="common">Purple false brome</name>
    <name type="synonym">Trachynia distachya</name>
    <dbReference type="NCBI Taxonomy" id="15368"/>
    <lineage>
        <taxon>Eukaryota</taxon>
        <taxon>Viridiplantae</taxon>
        <taxon>Streptophyta</taxon>
        <taxon>Embryophyta</taxon>
        <taxon>Tracheophyta</taxon>
        <taxon>Spermatophyta</taxon>
        <taxon>Magnoliopsida</taxon>
        <taxon>Liliopsida</taxon>
        <taxon>Poales</taxon>
        <taxon>Poaceae</taxon>
        <taxon>BOP clade</taxon>
        <taxon>Pooideae</taxon>
        <taxon>Stipodae</taxon>
        <taxon>Brachypodieae</taxon>
        <taxon>Brachypodium</taxon>
    </lineage>
</organism>
<evidence type="ECO:0000313" key="2">
    <source>
        <dbReference type="EnsemblPlants" id="PNT73723"/>
    </source>
</evidence>
<sequence length="67" mass="7823">MLGHLDTIHVRSSNTFSFFLDGLQASRWYWSPPALTRMCCYLGHVHNDELYAKVVRLALVLIQQHHQ</sequence>
<name>A0A2K2DHH2_BRADI</name>
<reference evidence="1 2" key="1">
    <citation type="journal article" date="2010" name="Nature">
        <title>Genome sequencing and analysis of the model grass Brachypodium distachyon.</title>
        <authorList>
            <consortium name="International Brachypodium Initiative"/>
        </authorList>
    </citation>
    <scope>NUCLEOTIDE SEQUENCE [LARGE SCALE GENOMIC DNA]</scope>
    <source>
        <strain evidence="1 2">Bd21</strain>
    </source>
</reference>
<dbReference type="EMBL" id="CM000880">
    <property type="protein sequence ID" value="PNT73723.1"/>
    <property type="molecule type" value="Genomic_DNA"/>
</dbReference>
<reference evidence="1" key="2">
    <citation type="submission" date="2017-06" db="EMBL/GenBank/DDBJ databases">
        <title>WGS assembly of Brachypodium distachyon.</title>
        <authorList>
            <consortium name="The International Brachypodium Initiative"/>
            <person name="Lucas S."/>
            <person name="Harmon-Smith M."/>
            <person name="Lail K."/>
            <person name="Tice H."/>
            <person name="Grimwood J."/>
            <person name="Bruce D."/>
            <person name="Barry K."/>
            <person name="Shu S."/>
            <person name="Lindquist E."/>
            <person name="Wang M."/>
            <person name="Pitluck S."/>
            <person name="Vogel J.P."/>
            <person name="Garvin D.F."/>
            <person name="Mockler T.C."/>
            <person name="Schmutz J."/>
            <person name="Rokhsar D."/>
            <person name="Bevan M.W."/>
        </authorList>
    </citation>
    <scope>NUCLEOTIDE SEQUENCE</scope>
    <source>
        <strain evidence="1">Bd21</strain>
    </source>
</reference>
<dbReference type="InParanoid" id="A0A2K2DHH2"/>
<gene>
    <name evidence="1" type="ORF">BRADI_1g00415v3</name>
</gene>
<protein>
    <submittedName>
        <fullName evidence="1 2">Uncharacterized protein</fullName>
    </submittedName>
</protein>
<proteinExistence type="predicted"/>
<evidence type="ECO:0000313" key="1">
    <source>
        <dbReference type="EMBL" id="PNT73723.1"/>
    </source>
</evidence>
<evidence type="ECO:0000313" key="3">
    <source>
        <dbReference type="Proteomes" id="UP000008810"/>
    </source>
</evidence>